<gene>
    <name evidence="12" type="ordered locus">Deipe_1143</name>
</gene>
<dbReference type="SMART" id="SM00448">
    <property type="entry name" value="REC"/>
    <property type="match status" value="1"/>
</dbReference>
<dbReference type="PATRIC" id="fig|937777.3.peg.1146"/>
<protein>
    <submittedName>
        <fullName evidence="12">Response regulator with CheY-like receiver domain and winged-helix DNA-binding domain protein</fullName>
    </submittedName>
</protein>
<dbReference type="GO" id="GO:0045893">
    <property type="term" value="P:positive regulation of DNA-templated transcription"/>
    <property type="evidence" value="ECO:0007669"/>
    <property type="project" value="UniProtKB-ARBA"/>
</dbReference>
<dbReference type="CDD" id="cd00383">
    <property type="entry name" value="trans_reg_C"/>
    <property type="match status" value="1"/>
</dbReference>
<evidence type="ECO:0000256" key="3">
    <source>
        <dbReference type="ARBA" id="ARBA00022553"/>
    </source>
</evidence>
<dbReference type="PANTHER" id="PTHR48111">
    <property type="entry name" value="REGULATOR OF RPOS"/>
    <property type="match status" value="1"/>
</dbReference>
<evidence type="ECO:0000256" key="9">
    <source>
        <dbReference type="PROSITE-ProRule" id="PRU01091"/>
    </source>
</evidence>
<evidence type="ECO:0000259" key="10">
    <source>
        <dbReference type="PROSITE" id="PS50110"/>
    </source>
</evidence>
<keyword evidence="13" id="KW-1185">Reference proteome</keyword>
<feature type="DNA-binding region" description="OmpR/PhoB-type" evidence="9">
    <location>
        <begin position="123"/>
        <end position="221"/>
    </location>
</feature>
<dbReference type="Pfam" id="PF00486">
    <property type="entry name" value="Trans_reg_C"/>
    <property type="match status" value="1"/>
</dbReference>
<dbReference type="Gene3D" id="6.10.250.690">
    <property type="match status" value="1"/>
</dbReference>
<evidence type="ECO:0000313" key="12">
    <source>
        <dbReference type="EMBL" id="AFZ66702.1"/>
    </source>
</evidence>
<dbReference type="PROSITE" id="PS51755">
    <property type="entry name" value="OMPR_PHOB"/>
    <property type="match status" value="1"/>
</dbReference>
<dbReference type="GO" id="GO:0005829">
    <property type="term" value="C:cytosol"/>
    <property type="evidence" value="ECO:0007669"/>
    <property type="project" value="TreeGrafter"/>
</dbReference>
<evidence type="ECO:0000256" key="5">
    <source>
        <dbReference type="ARBA" id="ARBA00023015"/>
    </source>
</evidence>
<name>L0A0L2_DEIPD</name>
<dbReference type="InterPro" id="IPR011006">
    <property type="entry name" value="CheY-like_superfamily"/>
</dbReference>
<dbReference type="PROSITE" id="PS50110">
    <property type="entry name" value="RESPONSE_REGULATORY"/>
    <property type="match status" value="1"/>
</dbReference>
<evidence type="ECO:0000259" key="11">
    <source>
        <dbReference type="PROSITE" id="PS51755"/>
    </source>
</evidence>
<accession>L0A0L2</accession>
<dbReference type="RefSeq" id="WP_015235010.1">
    <property type="nucleotide sequence ID" value="NC_019793.1"/>
</dbReference>
<dbReference type="PANTHER" id="PTHR48111:SF22">
    <property type="entry name" value="REGULATOR OF RPOS"/>
    <property type="match status" value="1"/>
</dbReference>
<dbReference type="FunFam" id="3.40.50.2300:FF:000021">
    <property type="entry name" value="Two-component system response regulator KdpE"/>
    <property type="match status" value="1"/>
</dbReference>
<feature type="modified residue" description="4-aspartylphosphate" evidence="8">
    <location>
        <position position="54"/>
    </location>
</feature>
<dbReference type="GO" id="GO:0042802">
    <property type="term" value="F:identical protein binding"/>
    <property type="evidence" value="ECO:0007669"/>
    <property type="project" value="UniProtKB-ARBA"/>
</dbReference>
<comment type="subcellular location">
    <subcellularLocation>
        <location evidence="1">Cytoplasm</location>
    </subcellularLocation>
</comment>
<dbReference type="InterPro" id="IPR001789">
    <property type="entry name" value="Sig_transdc_resp-reg_receiver"/>
</dbReference>
<evidence type="ECO:0000256" key="4">
    <source>
        <dbReference type="ARBA" id="ARBA00023012"/>
    </source>
</evidence>
<reference evidence="13" key="1">
    <citation type="submission" date="2012-03" db="EMBL/GenBank/DDBJ databases">
        <title>Complete sequence of chromosome of Deinococcus peraridilitoris DSM 19664.</title>
        <authorList>
            <person name="Lucas S."/>
            <person name="Copeland A."/>
            <person name="Lapidus A."/>
            <person name="Glavina del Rio T."/>
            <person name="Dalin E."/>
            <person name="Tice H."/>
            <person name="Bruce D."/>
            <person name="Goodwin L."/>
            <person name="Pitluck S."/>
            <person name="Peters L."/>
            <person name="Mikhailova N."/>
            <person name="Lu M."/>
            <person name="Kyrpides N."/>
            <person name="Mavromatis K."/>
            <person name="Ivanova N."/>
            <person name="Brettin T."/>
            <person name="Detter J.C."/>
            <person name="Han C."/>
            <person name="Larimer F."/>
            <person name="Land M."/>
            <person name="Hauser L."/>
            <person name="Markowitz V."/>
            <person name="Cheng J.-F."/>
            <person name="Hugenholtz P."/>
            <person name="Woyke T."/>
            <person name="Wu D."/>
            <person name="Pukall R."/>
            <person name="Steenblock K."/>
            <person name="Brambilla E."/>
            <person name="Klenk H.-P."/>
            <person name="Eisen J.A."/>
        </authorList>
    </citation>
    <scope>NUCLEOTIDE SEQUENCE [LARGE SCALE GENOMIC DNA]</scope>
    <source>
        <strain evidence="13">DSM 19664 / LMG 22246 / CIP 109416 / KR-200</strain>
    </source>
</reference>
<dbReference type="SUPFAM" id="SSF52172">
    <property type="entry name" value="CheY-like"/>
    <property type="match status" value="1"/>
</dbReference>
<dbReference type="GO" id="GO:0000156">
    <property type="term" value="F:phosphorelay response regulator activity"/>
    <property type="evidence" value="ECO:0007669"/>
    <property type="project" value="TreeGrafter"/>
</dbReference>
<dbReference type="KEGG" id="dpd:Deipe_1143"/>
<dbReference type="Gene3D" id="3.40.50.2300">
    <property type="match status" value="1"/>
</dbReference>
<evidence type="ECO:0000256" key="2">
    <source>
        <dbReference type="ARBA" id="ARBA00022490"/>
    </source>
</evidence>
<proteinExistence type="predicted"/>
<dbReference type="FunFam" id="1.10.10.10:FF:000460">
    <property type="entry name" value="Two component transcriptional regulator"/>
    <property type="match status" value="1"/>
</dbReference>
<keyword evidence="4" id="KW-0902">Two-component regulatory system</keyword>
<keyword evidence="7" id="KW-0804">Transcription</keyword>
<feature type="domain" description="OmpR/PhoB-type" evidence="11">
    <location>
        <begin position="123"/>
        <end position="221"/>
    </location>
</feature>
<keyword evidence="2" id="KW-0963">Cytoplasm</keyword>
<dbReference type="eggNOG" id="COG0745">
    <property type="taxonomic scope" value="Bacteria"/>
</dbReference>
<dbReference type="HOGENOM" id="CLU_000445_30_4_0"/>
<feature type="domain" description="Response regulatory" evidence="10">
    <location>
        <begin position="5"/>
        <end position="118"/>
    </location>
</feature>
<dbReference type="Proteomes" id="UP000010467">
    <property type="component" value="Chromosome"/>
</dbReference>
<evidence type="ECO:0000313" key="13">
    <source>
        <dbReference type="Proteomes" id="UP000010467"/>
    </source>
</evidence>
<keyword evidence="5" id="KW-0805">Transcription regulation</keyword>
<dbReference type="AlphaFoldDB" id="L0A0L2"/>
<dbReference type="EMBL" id="CP003382">
    <property type="protein sequence ID" value="AFZ66702.1"/>
    <property type="molecule type" value="Genomic_DNA"/>
</dbReference>
<organism evidence="12 13">
    <name type="scientific">Deinococcus peraridilitoris (strain DSM 19664 / LMG 22246 / CIP 109416 / KR-200)</name>
    <dbReference type="NCBI Taxonomy" id="937777"/>
    <lineage>
        <taxon>Bacteria</taxon>
        <taxon>Thermotogati</taxon>
        <taxon>Deinococcota</taxon>
        <taxon>Deinococci</taxon>
        <taxon>Deinococcales</taxon>
        <taxon>Deinococcaceae</taxon>
        <taxon>Deinococcus</taxon>
    </lineage>
</organism>
<dbReference type="GO" id="GO:0032993">
    <property type="term" value="C:protein-DNA complex"/>
    <property type="evidence" value="ECO:0007669"/>
    <property type="project" value="TreeGrafter"/>
</dbReference>
<dbReference type="Pfam" id="PF00072">
    <property type="entry name" value="Response_reg"/>
    <property type="match status" value="1"/>
</dbReference>
<dbReference type="InterPro" id="IPR036388">
    <property type="entry name" value="WH-like_DNA-bd_sf"/>
</dbReference>
<dbReference type="STRING" id="937777.Deipe_1143"/>
<evidence type="ECO:0000256" key="8">
    <source>
        <dbReference type="PROSITE-ProRule" id="PRU00169"/>
    </source>
</evidence>
<evidence type="ECO:0000256" key="7">
    <source>
        <dbReference type="ARBA" id="ARBA00023163"/>
    </source>
</evidence>
<evidence type="ECO:0000256" key="1">
    <source>
        <dbReference type="ARBA" id="ARBA00004496"/>
    </source>
</evidence>
<dbReference type="InterPro" id="IPR039420">
    <property type="entry name" value="WalR-like"/>
</dbReference>
<dbReference type="InterPro" id="IPR001867">
    <property type="entry name" value="OmpR/PhoB-type_DNA-bd"/>
</dbReference>
<keyword evidence="6 9" id="KW-0238">DNA-binding</keyword>
<dbReference type="SMART" id="SM00862">
    <property type="entry name" value="Trans_reg_C"/>
    <property type="match status" value="1"/>
</dbReference>
<dbReference type="GO" id="GO:0000987">
    <property type="term" value="F:cis-regulatory region sequence-specific DNA binding"/>
    <property type="evidence" value="ECO:0007669"/>
    <property type="project" value="UniProtKB-ARBA"/>
</dbReference>
<dbReference type="OrthoDB" id="61040at2"/>
<dbReference type="Gene3D" id="1.10.10.10">
    <property type="entry name" value="Winged helix-like DNA-binding domain superfamily/Winged helix DNA-binding domain"/>
    <property type="match status" value="1"/>
</dbReference>
<sequence>MSKRKVLIVEDDPDIARFVRSDLEDAGYEVMHAADAMTGLVTVREQAPDLILLDLGLPDFDGTEVLARVRRTSTLPIIVMTARDTADEKVSLLEDGADDYVVKPFDSRELIARIGVQLRQHGGAPIEVNGMELNLQQRLVKYNGQEVRLSPTEFNLLALLARQPGRVYSREEIEREVWEGRLPANSNVVDVHMANLRGKFRDLDGYGIIRTVRGIGYALRS</sequence>
<keyword evidence="3 8" id="KW-0597">Phosphoprotein</keyword>
<evidence type="ECO:0000256" key="6">
    <source>
        <dbReference type="ARBA" id="ARBA00023125"/>
    </source>
</evidence>